<protein>
    <submittedName>
        <fullName evidence="1">Uncharacterized protein</fullName>
    </submittedName>
</protein>
<gene>
    <name evidence="1" type="ORF">PIB30_024121</name>
</gene>
<keyword evidence="2" id="KW-1185">Reference proteome</keyword>
<organism evidence="1 2">
    <name type="scientific">Stylosanthes scabra</name>
    <dbReference type="NCBI Taxonomy" id="79078"/>
    <lineage>
        <taxon>Eukaryota</taxon>
        <taxon>Viridiplantae</taxon>
        <taxon>Streptophyta</taxon>
        <taxon>Embryophyta</taxon>
        <taxon>Tracheophyta</taxon>
        <taxon>Spermatophyta</taxon>
        <taxon>Magnoliopsida</taxon>
        <taxon>eudicotyledons</taxon>
        <taxon>Gunneridae</taxon>
        <taxon>Pentapetalae</taxon>
        <taxon>rosids</taxon>
        <taxon>fabids</taxon>
        <taxon>Fabales</taxon>
        <taxon>Fabaceae</taxon>
        <taxon>Papilionoideae</taxon>
        <taxon>50 kb inversion clade</taxon>
        <taxon>dalbergioids sensu lato</taxon>
        <taxon>Dalbergieae</taxon>
        <taxon>Pterocarpus clade</taxon>
        <taxon>Stylosanthes</taxon>
    </lineage>
</organism>
<dbReference type="Proteomes" id="UP001341840">
    <property type="component" value="Unassembled WGS sequence"/>
</dbReference>
<name>A0ABU6WAL5_9FABA</name>
<accession>A0ABU6WAL5</accession>
<sequence length="57" mass="6501">MERVREITKEHFQKNPQPLASSVENLMVRGLVMLVRMCAFDVANLDTTKMLPVPMLA</sequence>
<comment type="caution">
    <text evidence="1">The sequence shown here is derived from an EMBL/GenBank/DDBJ whole genome shotgun (WGS) entry which is preliminary data.</text>
</comment>
<dbReference type="EMBL" id="JASCZI010181328">
    <property type="protein sequence ID" value="MED6181933.1"/>
    <property type="molecule type" value="Genomic_DNA"/>
</dbReference>
<evidence type="ECO:0000313" key="2">
    <source>
        <dbReference type="Proteomes" id="UP001341840"/>
    </source>
</evidence>
<reference evidence="1 2" key="1">
    <citation type="journal article" date="2023" name="Plants (Basel)">
        <title>Bridging the Gap: Combining Genomics and Transcriptomics Approaches to Understand Stylosanthes scabra, an Orphan Legume from the Brazilian Caatinga.</title>
        <authorList>
            <person name="Ferreira-Neto J.R.C."/>
            <person name="da Silva M.D."/>
            <person name="Binneck E."/>
            <person name="de Melo N.F."/>
            <person name="da Silva R.H."/>
            <person name="de Melo A.L.T.M."/>
            <person name="Pandolfi V."/>
            <person name="Bustamante F.O."/>
            <person name="Brasileiro-Vidal A.C."/>
            <person name="Benko-Iseppon A.M."/>
        </authorList>
    </citation>
    <scope>NUCLEOTIDE SEQUENCE [LARGE SCALE GENOMIC DNA]</scope>
    <source>
        <tissue evidence="1">Leaves</tissue>
    </source>
</reference>
<proteinExistence type="predicted"/>
<evidence type="ECO:0000313" key="1">
    <source>
        <dbReference type="EMBL" id="MED6181933.1"/>
    </source>
</evidence>